<dbReference type="Gene3D" id="3.30.450.40">
    <property type="match status" value="1"/>
</dbReference>
<evidence type="ECO:0000313" key="4">
    <source>
        <dbReference type="EMBL" id="MBH9575443.1"/>
    </source>
</evidence>
<evidence type="ECO:0000256" key="2">
    <source>
        <dbReference type="SAM" id="SignalP"/>
    </source>
</evidence>
<feature type="transmembrane region" description="Helical" evidence="1">
    <location>
        <begin position="29"/>
        <end position="48"/>
    </location>
</feature>
<evidence type="ECO:0000259" key="3">
    <source>
        <dbReference type="Pfam" id="PF13185"/>
    </source>
</evidence>
<accession>A0A931J0J7</accession>
<reference evidence="4" key="1">
    <citation type="submission" date="2020-12" db="EMBL/GenBank/DDBJ databases">
        <title>The genome sequence of Inhella sp. 1Y17.</title>
        <authorList>
            <person name="Liu Y."/>
        </authorList>
    </citation>
    <scope>NUCLEOTIDE SEQUENCE</scope>
    <source>
        <strain evidence="4">1Y17</strain>
    </source>
</reference>
<comment type="caution">
    <text evidence="4">The sequence shown here is derived from an EMBL/GenBank/DDBJ whole genome shotgun (WGS) entry which is preliminary data.</text>
</comment>
<evidence type="ECO:0000313" key="5">
    <source>
        <dbReference type="Proteomes" id="UP000613266"/>
    </source>
</evidence>
<dbReference type="Pfam" id="PF13185">
    <property type="entry name" value="GAF_2"/>
    <property type="match status" value="1"/>
</dbReference>
<keyword evidence="2" id="KW-0732">Signal</keyword>
<dbReference type="SUPFAM" id="SSF55781">
    <property type="entry name" value="GAF domain-like"/>
    <property type="match status" value="1"/>
</dbReference>
<dbReference type="Proteomes" id="UP000613266">
    <property type="component" value="Unassembled WGS sequence"/>
</dbReference>
<sequence length="348" mass="37173">MRLPFVLHVALVASSSAWAQPAAVGAAAAWAAPLLFGLALLLAVAWGLRSARRARSLSDALAQAQARLGQHEAQALRRQQAQEIAAHMQQADSPQGLGERLLAGLAPILGLGAGLVARWDAEQQQLQALARWAGAGADLQAASASSLGLMSDCARRGEPLVLGAQEAGGLRIQSGLGGMPARTLVLQPVRQGGRVHAVLELASTREWTEGDHQLLADLEPLIALSLALQARAQRGLVGGEDQKDQWLLDAPSAFTAQDAAGALHYANRAFAQLIGLEPQQPLPGHLRSTWADVEQLNDFLHKAAEQPELRGFAAQLLRQDGRRLQVLIDARWSHHEGRRSLLAVYRCV</sequence>
<feature type="signal peptide" evidence="2">
    <location>
        <begin position="1"/>
        <end position="19"/>
    </location>
</feature>
<keyword evidence="5" id="KW-1185">Reference proteome</keyword>
<dbReference type="EMBL" id="JAEDAK010000001">
    <property type="protein sequence ID" value="MBH9575443.1"/>
    <property type="molecule type" value="Genomic_DNA"/>
</dbReference>
<keyword evidence="1" id="KW-0472">Membrane</keyword>
<dbReference type="Gene3D" id="3.30.450.20">
    <property type="entry name" value="PAS domain"/>
    <property type="match status" value="1"/>
</dbReference>
<dbReference type="InterPro" id="IPR029016">
    <property type="entry name" value="GAF-like_dom_sf"/>
</dbReference>
<dbReference type="RefSeq" id="WP_198109063.1">
    <property type="nucleotide sequence ID" value="NZ_JAEDAK010000001.1"/>
</dbReference>
<gene>
    <name evidence="4" type="ORF">I7X39_00865</name>
</gene>
<dbReference type="InterPro" id="IPR035965">
    <property type="entry name" value="PAS-like_dom_sf"/>
</dbReference>
<feature type="chain" id="PRO_5037004577" evidence="2">
    <location>
        <begin position="20"/>
        <end position="348"/>
    </location>
</feature>
<protein>
    <submittedName>
        <fullName evidence="4">GAF domain-containing protein</fullName>
    </submittedName>
</protein>
<dbReference type="InterPro" id="IPR003018">
    <property type="entry name" value="GAF"/>
</dbReference>
<dbReference type="AlphaFoldDB" id="A0A931J0J7"/>
<organism evidence="4 5">
    <name type="scientific">Inhella proteolytica</name>
    <dbReference type="NCBI Taxonomy" id="2795029"/>
    <lineage>
        <taxon>Bacteria</taxon>
        <taxon>Pseudomonadati</taxon>
        <taxon>Pseudomonadota</taxon>
        <taxon>Betaproteobacteria</taxon>
        <taxon>Burkholderiales</taxon>
        <taxon>Sphaerotilaceae</taxon>
        <taxon>Inhella</taxon>
    </lineage>
</organism>
<name>A0A931J0J7_9BURK</name>
<feature type="domain" description="GAF" evidence="3">
    <location>
        <begin position="93"/>
        <end position="224"/>
    </location>
</feature>
<dbReference type="SUPFAM" id="SSF55785">
    <property type="entry name" value="PYP-like sensor domain (PAS domain)"/>
    <property type="match status" value="1"/>
</dbReference>
<keyword evidence="1" id="KW-1133">Transmembrane helix</keyword>
<keyword evidence="1" id="KW-0812">Transmembrane</keyword>
<evidence type="ECO:0000256" key="1">
    <source>
        <dbReference type="SAM" id="Phobius"/>
    </source>
</evidence>
<proteinExistence type="predicted"/>